<dbReference type="EC" id="6.3.4.15" evidence="5"/>
<dbReference type="HAMAP" id="MF_00978">
    <property type="entry name" value="Bifunct_BirA"/>
    <property type="match status" value="1"/>
</dbReference>
<evidence type="ECO:0000256" key="2">
    <source>
        <dbReference type="ARBA" id="ARBA00022741"/>
    </source>
</evidence>
<dbReference type="EMBL" id="JAGMVS010000070">
    <property type="protein sequence ID" value="MCM2437888.1"/>
    <property type="molecule type" value="Genomic_DNA"/>
</dbReference>
<dbReference type="Gene3D" id="1.10.10.10">
    <property type="entry name" value="Winged helix-like DNA-binding domain superfamily/Winged helix DNA-binding domain"/>
    <property type="match status" value="1"/>
</dbReference>
<keyword evidence="3 5" id="KW-0067">ATP-binding</keyword>
<dbReference type="InterPro" id="IPR003142">
    <property type="entry name" value="BPL_C"/>
</dbReference>
<evidence type="ECO:0000313" key="10">
    <source>
        <dbReference type="Proteomes" id="UP001057481"/>
    </source>
</evidence>
<dbReference type="Gene3D" id="2.30.30.100">
    <property type="match status" value="1"/>
</dbReference>
<keyword evidence="5" id="KW-0678">Repressor</keyword>
<dbReference type="InterPro" id="IPR013196">
    <property type="entry name" value="HTH_11"/>
</dbReference>
<evidence type="ECO:0000256" key="1">
    <source>
        <dbReference type="ARBA" id="ARBA00022598"/>
    </source>
</evidence>
<dbReference type="InterPro" id="IPR030855">
    <property type="entry name" value="Bifunct_BirA"/>
</dbReference>
<keyword evidence="10" id="KW-1185">Reference proteome</keyword>
<keyword evidence="5" id="KW-0804">Transcription</keyword>
<dbReference type="NCBIfam" id="TIGR00121">
    <property type="entry name" value="birA_ligase"/>
    <property type="match status" value="1"/>
</dbReference>
<dbReference type="Pfam" id="PF03099">
    <property type="entry name" value="BPL_LplA_LipB"/>
    <property type="match status" value="1"/>
</dbReference>
<evidence type="ECO:0000259" key="8">
    <source>
        <dbReference type="Pfam" id="PF08279"/>
    </source>
</evidence>
<dbReference type="GO" id="GO:0004077">
    <property type="term" value="F:biotin--[biotin carboxyl-carrier protein] ligase activity"/>
    <property type="evidence" value="ECO:0007669"/>
    <property type="project" value="UniProtKB-EC"/>
</dbReference>
<dbReference type="InterPro" id="IPR036390">
    <property type="entry name" value="WH_DNA-bd_sf"/>
</dbReference>
<dbReference type="SUPFAM" id="SSF46785">
    <property type="entry name" value="Winged helix' DNA-binding domain"/>
    <property type="match status" value="1"/>
</dbReference>
<dbReference type="SUPFAM" id="SSF50037">
    <property type="entry name" value="C-terminal domain of transcriptional repressors"/>
    <property type="match status" value="1"/>
</dbReference>
<name>A0ABT0VL63_9LACO</name>
<dbReference type="InterPro" id="IPR004143">
    <property type="entry name" value="BPL_LPL_catalytic"/>
</dbReference>
<keyword evidence="1 5" id="KW-0436">Ligase</keyword>
<proteinExistence type="inferred from homology"/>
<dbReference type="SUPFAM" id="SSF55681">
    <property type="entry name" value="Class II aaRS and biotin synthetases"/>
    <property type="match status" value="1"/>
</dbReference>
<dbReference type="InterPro" id="IPR036388">
    <property type="entry name" value="WH-like_DNA-bd_sf"/>
</dbReference>
<accession>A0ABT0VL63</accession>
<dbReference type="InterPro" id="IPR004408">
    <property type="entry name" value="Biotin_CoA_COase_ligase"/>
</dbReference>
<evidence type="ECO:0000256" key="3">
    <source>
        <dbReference type="ARBA" id="ARBA00022840"/>
    </source>
</evidence>
<comment type="similarity">
    <text evidence="5">Belongs to the biotin--protein ligase family.</text>
</comment>
<evidence type="ECO:0000256" key="4">
    <source>
        <dbReference type="ARBA" id="ARBA00023267"/>
    </source>
</evidence>
<dbReference type="Pfam" id="PF08279">
    <property type="entry name" value="HTH_11"/>
    <property type="match status" value="1"/>
</dbReference>
<keyword evidence="2 5" id="KW-0547">Nucleotide-binding</keyword>
<sequence>MRARIIKYLMKHSNEYISGEQIAHDLKISRNAVWKNIGLLKTLGYQIESQHRLGYRYIGMPNLAAVVIENSLSHSVDVLTFDVLASTNKYAKQMALEHLHQPTAIIANQQTSGYGRYGRHFYSPADTGLYLSLVVPIKALKFNAGLLTTGIATVVAQVLEVNYGITVGIKWVNDLIYHSKKIAGIMTEGLTDLETGNLDTVIIGLGLNLGQINFPNDLDDKAGSLNLGDIDRNLLAAQIIDEILTLMNNYLKAEFMVKYRELSIIIGKHVELNRQGELLAGIVEDIDNNGALILKTHNELIKVNSGEIKKTTIVDGEYNG</sequence>
<feature type="domain" description="Biotin protein ligase C-terminal" evidence="6">
    <location>
        <begin position="265"/>
        <end position="308"/>
    </location>
</feature>
<keyword evidence="5" id="KW-0238">DNA-binding</keyword>
<feature type="domain" description="Helix-turn-helix type 11" evidence="8">
    <location>
        <begin position="3"/>
        <end position="56"/>
    </location>
</feature>
<dbReference type="InterPro" id="IPR008988">
    <property type="entry name" value="Transcriptional_repressor_C"/>
</dbReference>
<organism evidence="9 10">
    <name type="scientific">Periweissella beninensis</name>
    <dbReference type="NCBI Taxonomy" id="504936"/>
    <lineage>
        <taxon>Bacteria</taxon>
        <taxon>Bacillati</taxon>
        <taxon>Bacillota</taxon>
        <taxon>Bacilli</taxon>
        <taxon>Lactobacillales</taxon>
        <taxon>Lactobacillaceae</taxon>
        <taxon>Periweissella</taxon>
    </lineage>
</organism>
<evidence type="ECO:0000259" key="6">
    <source>
        <dbReference type="Pfam" id="PF02237"/>
    </source>
</evidence>
<comment type="caution">
    <text evidence="5">Lacks conserved residue(s) required for the propagation of feature annotation.</text>
</comment>
<evidence type="ECO:0000313" key="9">
    <source>
        <dbReference type="EMBL" id="MCM2437888.1"/>
    </source>
</evidence>
<evidence type="ECO:0000256" key="5">
    <source>
        <dbReference type="HAMAP-Rule" id="MF_00978"/>
    </source>
</evidence>
<comment type="catalytic activity">
    <reaction evidence="5">
        <text>biotin + L-lysyl-[protein] + ATP = N(6)-biotinyl-L-lysyl-[protein] + AMP + diphosphate + H(+)</text>
        <dbReference type="Rhea" id="RHEA:11756"/>
        <dbReference type="Rhea" id="RHEA-COMP:9752"/>
        <dbReference type="Rhea" id="RHEA-COMP:10505"/>
        <dbReference type="ChEBI" id="CHEBI:15378"/>
        <dbReference type="ChEBI" id="CHEBI:29969"/>
        <dbReference type="ChEBI" id="CHEBI:30616"/>
        <dbReference type="ChEBI" id="CHEBI:33019"/>
        <dbReference type="ChEBI" id="CHEBI:57586"/>
        <dbReference type="ChEBI" id="CHEBI:83144"/>
        <dbReference type="ChEBI" id="CHEBI:456215"/>
        <dbReference type="EC" id="6.3.4.15"/>
    </reaction>
</comment>
<dbReference type="Proteomes" id="UP001057481">
    <property type="component" value="Unassembled WGS sequence"/>
</dbReference>
<dbReference type="InterPro" id="IPR045864">
    <property type="entry name" value="aa-tRNA-synth_II/BPL/LPL"/>
</dbReference>
<evidence type="ECO:0000259" key="7">
    <source>
        <dbReference type="Pfam" id="PF03099"/>
    </source>
</evidence>
<dbReference type="Pfam" id="PF02237">
    <property type="entry name" value="BPL_C"/>
    <property type="match status" value="1"/>
</dbReference>
<feature type="DNA-binding region" description="H-T-H motif" evidence="5">
    <location>
        <begin position="19"/>
        <end position="38"/>
    </location>
</feature>
<keyword evidence="4 5" id="KW-0092">Biotin</keyword>
<comment type="function">
    <text evidence="5">Acts both as a biotin--[acetyl-CoA-carboxylase] ligase and a repressor.</text>
</comment>
<keyword evidence="5" id="KW-0805">Transcription regulation</keyword>
<feature type="binding site" evidence="5">
    <location>
        <begin position="86"/>
        <end position="88"/>
    </location>
    <ligand>
        <name>biotin</name>
        <dbReference type="ChEBI" id="CHEBI:57586"/>
    </ligand>
</feature>
<reference evidence="9" key="1">
    <citation type="submission" date="2021-04" db="EMBL/GenBank/DDBJ databases">
        <title>Taxonomic assessment of Weissella genus.</title>
        <authorList>
            <person name="Fanelli F."/>
            <person name="Chieffi D."/>
            <person name="Dell'Aquila A."/>
            <person name="Gyu-Sung C."/>
            <person name="Franz C.M.A.P."/>
            <person name="Fusco V."/>
        </authorList>
    </citation>
    <scope>NUCLEOTIDE SEQUENCE</scope>
    <source>
        <strain evidence="9">LMG 25373</strain>
    </source>
</reference>
<protein>
    <recommendedName>
        <fullName evidence="5">Bifunctional ligase/repressor BirA</fullName>
    </recommendedName>
    <alternativeName>
        <fullName evidence="5">Biotin--[acetyl-CoA-carboxylase] ligase</fullName>
        <ecNumber evidence="5">6.3.4.15</ecNumber>
    </alternativeName>
    <alternativeName>
        <fullName evidence="5">Biotin--protein ligase</fullName>
    </alternativeName>
    <alternativeName>
        <fullName evidence="5">Biotin-[acetyl-CoA carboxylase] synthetase</fullName>
    </alternativeName>
</protein>
<feature type="binding site" evidence="5">
    <location>
        <position position="181"/>
    </location>
    <ligand>
        <name>biotin</name>
        <dbReference type="ChEBI" id="CHEBI:57586"/>
    </ligand>
</feature>
<gene>
    <name evidence="5" type="primary">birA</name>
    <name evidence="9" type="ORF">KAK10_08200</name>
</gene>
<dbReference type="PANTHER" id="PTHR12835:SF5">
    <property type="entry name" value="BIOTIN--PROTEIN LIGASE"/>
    <property type="match status" value="1"/>
</dbReference>
<dbReference type="Gene3D" id="3.30.930.10">
    <property type="entry name" value="Bira Bifunctional Protein, Domain 2"/>
    <property type="match status" value="1"/>
</dbReference>
<feature type="binding site" evidence="5">
    <location>
        <position position="110"/>
    </location>
    <ligand>
        <name>biotin</name>
        <dbReference type="ChEBI" id="CHEBI:57586"/>
    </ligand>
</feature>
<dbReference type="PANTHER" id="PTHR12835">
    <property type="entry name" value="BIOTIN PROTEIN LIGASE"/>
    <property type="match status" value="1"/>
</dbReference>
<dbReference type="RefSeq" id="WP_205143833.1">
    <property type="nucleotide sequence ID" value="NZ_JAFBDN010000012.1"/>
</dbReference>
<comment type="caution">
    <text evidence="9">The sequence shown here is derived from an EMBL/GenBank/DDBJ whole genome shotgun (WGS) entry which is preliminary data.</text>
</comment>
<feature type="domain" description="BPL/LPL catalytic" evidence="7">
    <location>
        <begin position="82"/>
        <end position="208"/>
    </location>
</feature>